<gene>
    <name evidence="12" type="ORF">CJN711_LOCUS21502</name>
</gene>
<reference evidence="12" key="1">
    <citation type="submission" date="2021-02" db="EMBL/GenBank/DDBJ databases">
        <authorList>
            <person name="Nowell W R."/>
        </authorList>
    </citation>
    <scope>NUCLEOTIDE SEQUENCE</scope>
</reference>
<feature type="binding site" evidence="9">
    <location>
        <position position="16"/>
    </location>
    <ligand>
        <name>FAD</name>
        <dbReference type="ChEBI" id="CHEBI:57692"/>
    </ligand>
</feature>
<evidence type="ECO:0000256" key="6">
    <source>
        <dbReference type="ARBA" id="ARBA00048448"/>
    </source>
</evidence>
<comment type="subcellular location">
    <subcellularLocation>
        <location evidence="2">Mitochondrion outer membrane</location>
        <topology evidence="2">Single-pass type IV membrane protein</topology>
        <orientation evidence="2">Cytoplasmic side</orientation>
    </subcellularLocation>
</comment>
<evidence type="ECO:0000256" key="1">
    <source>
        <dbReference type="ARBA" id="ARBA00001974"/>
    </source>
</evidence>
<evidence type="ECO:0000259" key="11">
    <source>
        <dbReference type="Pfam" id="PF01593"/>
    </source>
</evidence>
<feature type="binding site" evidence="9">
    <location>
        <position position="439"/>
    </location>
    <ligand>
        <name>FAD</name>
        <dbReference type="ChEBI" id="CHEBI:57692"/>
    </ligand>
</feature>
<comment type="catalytic activity">
    <reaction evidence="8">
        <text>N-acetylputrescine + O2 + H2O = 4-acetamidobutanal + H2O2 + NH4(+)</text>
        <dbReference type="Rhea" id="RHEA:70283"/>
        <dbReference type="ChEBI" id="CHEBI:7386"/>
        <dbReference type="ChEBI" id="CHEBI:15377"/>
        <dbReference type="ChEBI" id="CHEBI:15379"/>
        <dbReference type="ChEBI" id="CHEBI:16240"/>
        <dbReference type="ChEBI" id="CHEBI:28938"/>
        <dbReference type="ChEBI" id="CHEBI:58263"/>
    </reaction>
    <physiologicalReaction direction="left-to-right" evidence="8">
        <dbReference type="Rhea" id="RHEA:70284"/>
    </physiologicalReaction>
</comment>
<feature type="binding site" evidence="9">
    <location>
        <position position="239"/>
    </location>
    <ligand>
        <name>FAD</name>
        <dbReference type="ChEBI" id="CHEBI:57692"/>
    </ligand>
</feature>
<organism evidence="12 13">
    <name type="scientific">Rotaria magnacalcarata</name>
    <dbReference type="NCBI Taxonomy" id="392030"/>
    <lineage>
        <taxon>Eukaryota</taxon>
        <taxon>Metazoa</taxon>
        <taxon>Spiralia</taxon>
        <taxon>Gnathifera</taxon>
        <taxon>Rotifera</taxon>
        <taxon>Eurotatoria</taxon>
        <taxon>Bdelloidea</taxon>
        <taxon>Philodinida</taxon>
        <taxon>Philodinidae</taxon>
        <taxon>Rotaria</taxon>
    </lineage>
</organism>
<comment type="catalytic activity">
    <reaction evidence="6">
        <text>a secondary aliphatic amine + O2 + H2O = a primary amine + an aldehyde + H2O2</text>
        <dbReference type="Rhea" id="RHEA:26414"/>
        <dbReference type="ChEBI" id="CHEBI:15377"/>
        <dbReference type="ChEBI" id="CHEBI:15379"/>
        <dbReference type="ChEBI" id="CHEBI:16240"/>
        <dbReference type="ChEBI" id="CHEBI:17478"/>
        <dbReference type="ChEBI" id="CHEBI:58855"/>
        <dbReference type="ChEBI" id="CHEBI:65296"/>
        <dbReference type="EC" id="1.4.3.4"/>
    </reaction>
</comment>
<dbReference type="SUPFAM" id="SSF51905">
    <property type="entry name" value="FAD/NAD(P)-binding domain"/>
    <property type="match status" value="1"/>
</dbReference>
<feature type="domain" description="Amine oxidase" evidence="11">
    <location>
        <begin position="15"/>
        <end position="463"/>
    </location>
</feature>
<dbReference type="InterPro" id="IPR001613">
    <property type="entry name" value="Flavin_amine_oxidase"/>
</dbReference>
<evidence type="ECO:0000256" key="5">
    <source>
        <dbReference type="ARBA" id="ARBA00045409"/>
    </source>
</evidence>
<sequence length="539" mass="61481">MSSDLLDVLIIGGGLSGLSAGNYLLEHNIDNFLILEARDRVGGRTCTIDYQKHAVDIGGAYVGPFQNRILRLAREFDVRTYRVYNKGKTILTLANGNRSEYTGLIPTSIGIFSLLDVNYLLCRTQELCEQLSNLEPWSNEDLATKYDRMTIDDWIETLGETDQAKQLYRAVARTILCVEPNEVSMFAWISYVNNGLGVMRLCEVDDGAQERKFCGGSQQISNRLAEKLGDNRVLFNHTVKYIDWSSTENLVKVTCDNNKTFTCRHVIIALAPSLYKTMQFEPELPPKKREATERMYMGSIIKTITVFERPYWKENGFSGSILDTSRVSLNPVAYTFDDSYDEDNFYAIMGFIVADSSREWAKKTRDERRQAVCEQYARAFQCHDMLTGCRDYIEQDWSAEKFSGGCYTDIMPKELLSSLREQLQTPCGNNGQLIFAGTELATRFSGYMDGAVQSGEKAAYEVITKYLKNKDENFELEWIEEEPVDDREECRSPNMKRLMYGPSKIEMLLPKASTVKFILKTISVVLVGYTAMMIKSRYF</sequence>
<dbReference type="InterPro" id="IPR002937">
    <property type="entry name" value="Amino_oxidase"/>
</dbReference>
<comment type="catalytic activity">
    <reaction evidence="7">
        <text>benzylamine + O2 + H2O = benzaldehyde + H2O2 + NH4(+)</text>
        <dbReference type="Rhea" id="RHEA:59424"/>
        <dbReference type="ChEBI" id="CHEBI:15377"/>
        <dbReference type="ChEBI" id="CHEBI:15379"/>
        <dbReference type="ChEBI" id="CHEBI:16240"/>
        <dbReference type="ChEBI" id="CHEBI:17169"/>
        <dbReference type="ChEBI" id="CHEBI:28938"/>
        <dbReference type="ChEBI" id="CHEBI:225238"/>
    </reaction>
    <physiologicalReaction direction="left-to-right" evidence="7">
        <dbReference type="Rhea" id="RHEA:59425"/>
    </physiologicalReaction>
</comment>
<dbReference type="PANTHER" id="PTHR43563">
    <property type="entry name" value="AMINE OXIDASE"/>
    <property type="match status" value="1"/>
</dbReference>
<evidence type="ECO:0000256" key="10">
    <source>
        <dbReference type="RuleBase" id="RU362067"/>
    </source>
</evidence>
<dbReference type="InterPro" id="IPR036188">
    <property type="entry name" value="FAD/NAD-bd_sf"/>
</dbReference>
<keyword evidence="10" id="KW-0274">FAD</keyword>
<dbReference type="SUPFAM" id="SSF54373">
    <property type="entry name" value="FAD-linked reductases, C-terminal domain"/>
    <property type="match status" value="1"/>
</dbReference>
<dbReference type="EMBL" id="CAJNOV010010122">
    <property type="protein sequence ID" value="CAF1391953.1"/>
    <property type="molecule type" value="Genomic_DNA"/>
</dbReference>
<dbReference type="PANTHER" id="PTHR43563:SF1">
    <property type="entry name" value="AMINE OXIDASE [FLAVIN-CONTAINING] B"/>
    <property type="match status" value="1"/>
</dbReference>
<dbReference type="AlphaFoldDB" id="A0A815KET8"/>
<dbReference type="InterPro" id="IPR050703">
    <property type="entry name" value="Flavin_MAO"/>
</dbReference>
<keyword evidence="10" id="KW-0285">Flavoprotein</keyword>
<evidence type="ECO:0000313" key="12">
    <source>
        <dbReference type="EMBL" id="CAF1391953.1"/>
    </source>
</evidence>
<accession>A0A815KET8</accession>
<evidence type="ECO:0000256" key="9">
    <source>
        <dbReference type="PIRSR" id="PIRSR601613-1"/>
    </source>
</evidence>
<dbReference type="PRINTS" id="PR00757">
    <property type="entry name" value="AMINEOXDASEF"/>
</dbReference>
<feature type="binding site" evidence="9">
    <location>
        <position position="351"/>
    </location>
    <ligand>
        <name>substrate</name>
    </ligand>
</feature>
<evidence type="ECO:0000256" key="2">
    <source>
        <dbReference type="ARBA" id="ARBA00004362"/>
    </source>
</evidence>
<protein>
    <recommendedName>
        <fullName evidence="10">Amine oxidase</fullName>
        <ecNumber evidence="10">1.4.3.-</ecNumber>
    </recommendedName>
</protein>
<keyword evidence="4 10" id="KW-0560">Oxidoreductase</keyword>
<dbReference type="GO" id="GO:0008131">
    <property type="term" value="F:primary methylamine oxidase activity"/>
    <property type="evidence" value="ECO:0007669"/>
    <property type="project" value="UniProtKB-ARBA"/>
</dbReference>
<dbReference type="EC" id="1.4.3.-" evidence="10"/>
<dbReference type="Pfam" id="PF01593">
    <property type="entry name" value="Amino_oxidase"/>
    <property type="match status" value="1"/>
</dbReference>
<comment type="function">
    <text evidence="5">Catalyzes the oxidative deamination of primary and some secondary amines such as neurotransmitters, and exogenous amines including the tertiary amine, neurotoxin 1-methyl-4-phenyl-1,2,3,6-tetrahydropyridine (MPTP), with concomitant reduction of oxygen to hydrogen peroxide and participates in the metabolism of neuroactive and vasoactive amines in the central nervous system and peripheral tissues. Preferentially degrades benzylamine and phenylethylamine.</text>
</comment>
<dbReference type="Gene3D" id="1.10.405.10">
    <property type="entry name" value="Guanine Nucleotide Dissociation Inhibitor, domain 1"/>
    <property type="match status" value="1"/>
</dbReference>
<comment type="similarity">
    <text evidence="3 10">Belongs to the flavin monoamine oxidase family.</text>
</comment>
<proteinExistence type="inferred from homology"/>
<comment type="caution">
    <text evidence="12">The sequence shown here is derived from an EMBL/GenBank/DDBJ whole genome shotgun (WGS) entry which is preliminary data.</text>
</comment>
<evidence type="ECO:0000256" key="7">
    <source>
        <dbReference type="ARBA" id="ARBA00049354"/>
    </source>
</evidence>
<feature type="binding site" evidence="9">
    <location>
        <begin position="36"/>
        <end position="37"/>
    </location>
    <ligand>
        <name>FAD</name>
        <dbReference type="ChEBI" id="CHEBI:57692"/>
    </ligand>
</feature>
<comment type="cofactor">
    <cofactor evidence="1 10">
        <name>FAD</name>
        <dbReference type="ChEBI" id="CHEBI:57692"/>
    </cofactor>
</comment>
<dbReference type="Gene3D" id="3.90.660.10">
    <property type="match status" value="1"/>
</dbReference>
<evidence type="ECO:0000256" key="3">
    <source>
        <dbReference type="ARBA" id="ARBA00005995"/>
    </source>
</evidence>
<evidence type="ECO:0000256" key="8">
    <source>
        <dbReference type="ARBA" id="ARBA00049430"/>
    </source>
</evidence>
<evidence type="ECO:0000313" key="13">
    <source>
        <dbReference type="Proteomes" id="UP000663855"/>
    </source>
</evidence>
<name>A0A815KET8_9BILA</name>
<dbReference type="GO" id="GO:0005741">
    <property type="term" value="C:mitochondrial outer membrane"/>
    <property type="evidence" value="ECO:0007669"/>
    <property type="project" value="UniProtKB-SubCell"/>
</dbReference>
<dbReference type="Proteomes" id="UP000663855">
    <property type="component" value="Unassembled WGS sequence"/>
</dbReference>
<dbReference type="GO" id="GO:0097621">
    <property type="term" value="F:monoamine oxidase activity"/>
    <property type="evidence" value="ECO:0007669"/>
    <property type="project" value="UniProtKB-EC"/>
</dbReference>
<evidence type="ECO:0000256" key="4">
    <source>
        <dbReference type="ARBA" id="ARBA00023002"/>
    </source>
</evidence>
<dbReference type="Gene3D" id="3.50.50.60">
    <property type="entry name" value="FAD/NAD(P)-binding domain"/>
    <property type="match status" value="1"/>
</dbReference>